<keyword evidence="2" id="KW-0813">Transport</keyword>
<dbReference type="Pfam" id="PF00528">
    <property type="entry name" value="BPD_transp_1"/>
    <property type="match status" value="1"/>
</dbReference>
<evidence type="ECO:0000256" key="3">
    <source>
        <dbReference type="ARBA" id="ARBA00022475"/>
    </source>
</evidence>
<dbReference type="GO" id="GO:0005886">
    <property type="term" value="C:plasma membrane"/>
    <property type="evidence" value="ECO:0007669"/>
    <property type="project" value="UniProtKB-SubCell"/>
</dbReference>
<feature type="transmembrane region" description="Helical" evidence="7">
    <location>
        <begin position="21"/>
        <end position="42"/>
    </location>
</feature>
<comment type="subcellular location">
    <subcellularLocation>
        <location evidence="1">Cell membrane</location>
        <topology evidence="1">Multi-pass membrane protein</topology>
    </subcellularLocation>
</comment>
<evidence type="ECO:0000256" key="4">
    <source>
        <dbReference type="ARBA" id="ARBA00022692"/>
    </source>
</evidence>
<feature type="non-terminal residue" evidence="9">
    <location>
        <position position="75"/>
    </location>
</feature>
<dbReference type="CDD" id="cd06261">
    <property type="entry name" value="TM_PBP2"/>
    <property type="match status" value="1"/>
</dbReference>
<keyword evidence="4 7" id="KW-0812">Transmembrane</keyword>
<dbReference type="InterPro" id="IPR000515">
    <property type="entry name" value="MetI-like"/>
</dbReference>
<keyword evidence="6 7" id="KW-0472">Membrane</keyword>
<reference evidence="9" key="1">
    <citation type="journal article" date="2014" name="Front. Microbiol.">
        <title>High frequency of phylogenetically diverse reductive dehalogenase-homologous genes in deep subseafloor sedimentary metagenomes.</title>
        <authorList>
            <person name="Kawai M."/>
            <person name="Futagami T."/>
            <person name="Toyoda A."/>
            <person name="Takaki Y."/>
            <person name="Nishi S."/>
            <person name="Hori S."/>
            <person name="Arai W."/>
            <person name="Tsubouchi T."/>
            <person name="Morono Y."/>
            <person name="Uchiyama I."/>
            <person name="Ito T."/>
            <person name="Fujiyama A."/>
            <person name="Inagaki F."/>
            <person name="Takami H."/>
        </authorList>
    </citation>
    <scope>NUCLEOTIDE SEQUENCE</scope>
    <source>
        <strain evidence="9">Expedition CK06-06</strain>
    </source>
</reference>
<accession>X1EKV5</accession>
<evidence type="ECO:0000256" key="6">
    <source>
        <dbReference type="ARBA" id="ARBA00023136"/>
    </source>
</evidence>
<dbReference type="EMBL" id="BART01034520">
    <property type="protein sequence ID" value="GAH17779.1"/>
    <property type="molecule type" value="Genomic_DNA"/>
</dbReference>
<comment type="caution">
    <text evidence="9">The sequence shown here is derived from an EMBL/GenBank/DDBJ whole genome shotgun (WGS) entry which is preliminary data.</text>
</comment>
<dbReference type="Gene3D" id="1.10.3720.10">
    <property type="entry name" value="MetI-like"/>
    <property type="match status" value="1"/>
</dbReference>
<evidence type="ECO:0000313" key="9">
    <source>
        <dbReference type="EMBL" id="GAH17779.1"/>
    </source>
</evidence>
<dbReference type="SUPFAM" id="SSF161098">
    <property type="entry name" value="MetI-like"/>
    <property type="match status" value="1"/>
</dbReference>
<dbReference type="AlphaFoldDB" id="X1EKV5"/>
<evidence type="ECO:0000256" key="1">
    <source>
        <dbReference type="ARBA" id="ARBA00004651"/>
    </source>
</evidence>
<protein>
    <recommendedName>
        <fullName evidence="8">ABC transmembrane type-1 domain-containing protein</fullName>
    </recommendedName>
</protein>
<evidence type="ECO:0000256" key="2">
    <source>
        <dbReference type="ARBA" id="ARBA00022448"/>
    </source>
</evidence>
<dbReference type="PANTHER" id="PTHR32243">
    <property type="entry name" value="MALTOSE TRANSPORT SYSTEM PERMEASE-RELATED"/>
    <property type="match status" value="1"/>
</dbReference>
<evidence type="ECO:0000259" key="8">
    <source>
        <dbReference type="PROSITE" id="PS50928"/>
    </source>
</evidence>
<dbReference type="InterPro" id="IPR050901">
    <property type="entry name" value="BP-dep_ABC_trans_perm"/>
</dbReference>
<proteinExistence type="predicted"/>
<organism evidence="9">
    <name type="scientific">marine sediment metagenome</name>
    <dbReference type="NCBI Taxonomy" id="412755"/>
    <lineage>
        <taxon>unclassified sequences</taxon>
        <taxon>metagenomes</taxon>
        <taxon>ecological metagenomes</taxon>
    </lineage>
</organism>
<keyword evidence="3" id="KW-1003">Cell membrane</keyword>
<feature type="domain" description="ABC transmembrane type-1" evidence="8">
    <location>
        <begin position="1"/>
        <end position="75"/>
    </location>
</feature>
<dbReference type="PANTHER" id="PTHR32243:SF18">
    <property type="entry name" value="INNER MEMBRANE ABC TRANSPORTER PERMEASE PROTEIN YCJP"/>
    <property type="match status" value="1"/>
</dbReference>
<gene>
    <name evidence="9" type="ORF">S01H4_58978</name>
</gene>
<name>X1EKV5_9ZZZZ</name>
<evidence type="ECO:0000256" key="7">
    <source>
        <dbReference type="SAM" id="Phobius"/>
    </source>
</evidence>
<dbReference type="PROSITE" id="PS50928">
    <property type="entry name" value="ABC_TM1"/>
    <property type="match status" value="1"/>
</dbReference>
<evidence type="ECO:0000256" key="5">
    <source>
        <dbReference type="ARBA" id="ARBA00022989"/>
    </source>
</evidence>
<dbReference type="InterPro" id="IPR035906">
    <property type="entry name" value="MetI-like_sf"/>
</dbReference>
<dbReference type="GO" id="GO:0055085">
    <property type="term" value="P:transmembrane transport"/>
    <property type="evidence" value="ECO:0007669"/>
    <property type="project" value="InterPro"/>
</dbReference>
<sequence length="75" mass="8321">MELEEAATIDGASPLRILRSIVLPLVGPGLVATAIFSIIMGWNEFIYALLFLRTPDAFTLPIHIANYITEYETLL</sequence>
<keyword evidence="5 7" id="KW-1133">Transmembrane helix</keyword>